<accession>A0A0G0FUW5</accession>
<protein>
    <submittedName>
        <fullName evidence="2">Uncharacterized protein</fullName>
    </submittedName>
</protein>
<dbReference type="AlphaFoldDB" id="A0A0G0FUW5"/>
<evidence type="ECO:0000256" key="1">
    <source>
        <dbReference type="SAM" id="MobiDB-lite"/>
    </source>
</evidence>
<proteinExistence type="predicted"/>
<comment type="caution">
    <text evidence="2">The sequence shown here is derived from an EMBL/GenBank/DDBJ whole genome shotgun (WGS) entry which is preliminary data.</text>
</comment>
<gene>
    <name evidence="2" type="ORF">US31_C0017G0014</name>
</gene>
<feature type="compositionally biased region" description="Basic residues" evidence="1">
    <location>
        <begin position="22"/>
        <end position="36"/>
    </location>
</feature>
<name>A0A0G0FUW5_9BACT</name>
<feature type="region of interest" description="Disordered" evidence="1">
    <location>
        <begin position="1"/>
        <end position="36"/>
    </location>
</feature>
<evidence type="ECO:0000313" key="3">
    <source>
        <dbReference type="Proteomes" id="UP000034508"/>
    </source>
</evidence>
<sequence>MAMKDIERKKKPKWKAYDRKHPDKKRVKRAFRKKKG</sequence>
<evidence type="ECO:0000313" key="2">
    <source>
        <dbReference type="EMBL" id="KKQ17620.1"/>
    </source>
</evidence>
<dbReference type="EMBL" id="LBSM01000017">
    <property type="protein sequence ID" value="KKQ17620.1"/>
    <property type="molecule type" value="Genomic_DNA"/>
</dbReference>
<reference evidence="2 3" key="1">
    <citation type="journal article" date="2015" name="Nature">
        <title>rRNA introns, odd ribosomes, and small enigmatic genomes across a large radiation of phyla.</title>
        <authorList>
            <person name="Brown C.T."/>
            <person name="Hug L.A."/>
            <person name="Thomas B.C."/>
            <person name="Sharon I."/>
            <person name="Castelle C.J."/>
            <person name="Singh A."/>
            <person name="Wilkins M.J."/>
            <person name="Williams K.H."/>
            <person name="Banfield J.F."/>
        </authorList>
    </citation>
    <scope>NUCLEOTIDE SEQUENCE [LARGE SCALE GENOMIC DNA]</scope>
</reference>
<dbReference type="Proteomes" id="UP000034508">
    <property type="component" value="Unassembled WGS sequence"/>
</dbReference>
<organism evidence="2 3">
    <name type="scientific">Berkelbacteria bacterium GW2011_GWA1_36_9</name>
    <dbReference type="NCBI Taxonomy" id="1618331"/>
    <lineage>
        <taxon>Bacteria</taxon>
        <taxon>Candidatus Berkelbacteria</taxon>
    </lineage>
</organism>